<name>A0A0M2NMT3_9FIRM</name>
<gene>
    <name evidence="2" type="ORF">CHK_1007</name>
</gene>
<dbReference type="STRING" id="270498.CHK_1007"/>
<dbReference type="Proteomes" id="UP000034076">
    <property type="component" value="Unassembled WGS sequence"/>
</dbReference>
<dbReference type="InterPro" id="IPR015946">
    <property type="entry name" value="KH_dom-like_a/b"/>
</dbReference>
<organism evidence="2 3">
    <name type="scientific">Christensenella hongkongensis</name>
    <dbReference type="NCBI Taxonomy" id="270498"/>
    <lineage>
        <taxon>Bacteria</taxon>
        <taxon>Bacillati</taxon>
        <taxon>Bacillota</taxon>
        <taxon>Clostridia</taxon>
        <taxon>Christensenellales</taxon>
        <taxon>Christensenellaceae</taxon>
        <taxon>Christensenella</taxon>
    </lineage>
</organism>
<dbReference type="EMBL" id="LAYJ01000076">
    <property type="protein sequence ID" value="KKI51515.1"/>
    <property type="molecule type" value="Genomic_DNA"/>
</dbReference>
<dbReference type="InterPro" id="IPR019953">
    <property type="entry name" value="OHR"/>
</dbReference>
<dbReference type="NCBIfam" id="TIGR03561">
    <property type="entry name" value="organ_hyd_perox"/>
    <property type="match status" value="1"/>
</dbReference>
<dbReference type="SUPFAM" id="SSF82784">
    <property type="entry name" value="OsmC-like"/>
    <property type="match status" value="1"/>
</dbReference>
<evidence type="ECO:0000313" key="2">
    <source>
        <dbReference type="EMBL" id="KKI51515.1"/>
    </source>
</evidence>
<dbReference type="PATRIC" id="fig|270498.16.peg.1205"/>
<comment type="similarity">
    <text evidence="1">Belongs to the OsmC/Ohr family.</text>
</comment>
<dbReference type="InterPro" id="IPR036102">
    <property type="entry name" value="OsmC/Ohrsf"/>
</dbReference>
<comment type="caution">
    <text evidence="2">The sequence shown here is derived from an EMBL/GenBank/DDBJ whole genome shotgun (WGS) entry which is preliminary data.</text>
</comment>
<dbReference type="InterPro" id="IPR003718">
    <property type="entry name" value="OsmC/Ohr_fam"/>
</dbReference>
<proteinExistence type="inferred from homology"/>
<evidence type="ECO:0000256" key="1">
    <source>
        <dbReference type="ARBA" id="ARBA00007378"/>
    </source>
</evidence>
<evidence type="ECO:0000313" key="3">
    <source>
        <dbReference type="Proteomes" id="UP000034076"/>
    </source>
</evidence>
<protein>
    <submittedName>
        <fullName evidence="2">Organic hydroperoxide resistance protein</fullName>
    </submittedName>
</protein>
<dbReference type="PANTHER" id="PTHR33797:SF2">
    <property type="entry name" value="ORGANIC HYDROPEROXIDE RESISTANCE PROTEIN-LIKE"/>
    <property type="match status" value="1"/>
</dbReference>
<dbReference type="GO" id="GO:0006979">
    <property type="term" value="P:response to oxidative stress"/>
    <property type="evidence" value="ECO:0007669"/>
    <property type="project" value="InterPro"/>
</dbReference>
<dbReference type="AlphaFoldDB" id="A0A0M2NMT3"/>
<dbReference type="Pfam" id="PF02566">
    <property type="entry name" value="OsmC"/>
    <property type="match status" value="1"/>
</dbReference>
<dbReference type="Gene3D" id="2.20.25.10">
    <property type="match status" value="1"/>
</dbReference>
<dbReference type="Gene3D" id="3.30.300.20">
    <property type="match status" value="1"/>
</dbReference>
<dbReference type="PANTHER" id="PTHR33797">
    <property type="entry name" value="ORGANIC HYDROPEROXIDE RESISTANCE PROTEIN-LIKE"/>
    <property type="match status" value="1"/>
</dbReference>
<reference evidence="2 3" key="1">
    <citation type="submission" date="2015-04" db="EMBL/GenBank/DDBJ databases">
        <title>Draft genome sequence of bacteremic isolate Catabacter hongkongensis type strain HKU16T.</title>
        <authorList>
            <person name="Lau S.K."/>
            <person name="Teng J.L."/>
            <person name="Huang Y."/>
            <person name="Curreem S.O."/>
            <person name="Tsui S.K."/>
            <person name="Woo P.C."/>
        </authorList>
    </citation>
    <scope>NUCLEOTIDE SEQUENCE [LARGE SCALE GENOMIC DNA]</scope>
    <source>
        <strain evidence="2 3">HKU16</strain>
    </source>
</reference>
<sequence>MIMKKIYSVKMTNTGGRTGEVFSEDHSLDLKIAAPGSGNAGATNPEQLFAAGYSACFNSALELVMQKAGINAKSTVAIVVSLYEKEPFDYMIGADIEGHIEGQSPEKTQELLEKAHEVCPYSKATRGNIEVTLKAV</sequence>
<keyword evidence="3" id="KW-1185">Reference proteome</keyword>
<accession>A0A0M2NMT3</accession>